<protein>
    <submittedName>
        <fullName evidence="1">Uncharacterized protein</fullName>
    </submittedName>
</protein>
<keyword evidence="2" id="KW-1185">Reference proteome</keyword>
<sequence length="71" mass="8232">MEKLFVYASNEKVMERDYTAKTLEPPAGLEESPSARHPWKYDAQLPLRPMIHGQDLITQRNLTLISKDTFN</sequence>
<dbReference type="Proteomes" id="UP000663880">
    <property type="component" value="Unassembled WGS sequence"/>
</dbReference>
<dbReference type="EMBL" id="CAJOBZ010000002">
    <property type="protein sequence ID" value="CAF4758905.1"/>
    <property type="molecule type" value="Genomic_DNA"/>
</dbReference>
<organism evidence="1 2">
    <name type="scientific">Pieris macdunnoughi</name>
    <dbReference type="NCBI Taxonomy" id="345717"/>
    <lineage>
        <taxon>Eukaryota</taxon>
        <taxon>Metazoa</taxon>
        <taxon>Ecdysozoa</taxon>
        <taxon>Arthropoda</taxon>
        <taxon>Hexapoda</taxon>
        <taxon>Insecta</taxon>
        <taxon>Pterygota</taxon>
        <taxon>Neoptera</taxon>
        <taxon>Endopterygota</taxon>
        <taxon>Lepidoptera</taxon>
        <taxon>Glossata</taxon>
        <taxon>Ditrysia</taxon>
        <taxon>Papilionoidea</taxon>
        <taxon>Pieridae</taxon>
        <taxon>Pierinae</taxon>
        <taxon>Pieris</taxon>
    </lineage>
</organism>
<evidence type="ECO:0000313" key="1">
    <source>
        <dbReference type="EMBL" id="CAF4758905.1"/>
    </source>
</evidence>
<proteinExistence type="predicted"/>
<evidence type="ECO:0000313" key="2">
    <source>
        <dbReference type="Proteomes" id="UP000663880"/>
    </source>
</evidence>
<reference evidence="1" key="1">
    <citation type="submission" date="2021-02" db="EMBL/GenBank/DDBJ databases">
        <authorList>
            <person name="Steward A R."/>
        </authorList>
    </citation>
    <scope>NUCLEOTIDE SEQUENCE</scope>
</reference>
<comment type="caution">
    <text evidence="1">The sequence shown here is derived from an EMBL/GenBank/DDBJ whole genome shotgun (WGS) entry which is preliminary data.</text>
</comment>
<dbReference type="AlphaFoldDB" id="A0A821LZN0"/>
<accession>A0A821LZN0</accession>
<name>A0A821LZN0_9NEOP</name>
<gene>
    <name evidence="1" type="ORF">PMACD_LOCUS1189</name>
</gene>